<evidence type="ECO:0000313" key="3">
    <source>
        <dbReference type="Proteomes" id="UP000683428"/>
    </source>
</evidence>
<name>A0A975SKA8_9RHOO</name>
<protein>
    <recommendedName>
        <fullName evidence="4">DUF904 domain-containing protein</fullName>
    </recommendedName>
</protein>
<reference evidence="2" key="1">
    <citation type="submission" date="2020-11" db="EMBL/GenBank/DDBJ databases">
        <title>Azospira inquinata sp. nov.</title>
        <authorList>
            <person name="Moe W.M."/>
            <person name="Mikes M.C."/>
        </authorList>
    </citation>
    <scope>NUCLEOTIDE SEQUENCE</scope>
    <source>
        <strain evidence="2">Azo-3</strain>
    </source>
</reference>
<gene>
    <name evidence="2" type="ORF">Azoinq_08220</name>
</gene>
<organism evidence="2 3">
    <name type="scientific">Azospira inquinata</name>
    <dbReference type="NCBI Taxonomy" id="2785627"/>
    <lineage>
        <taxon>Bacteria</taxon>
        <taxon>Pseudomonadati</taxon>
        <taxon>Pseudomonadota</taxon>
        <taxon>Betaproteobacteria</taxon>
        <taxon>Rhodocyclales</taxon>
        <taxon>Rhodocyclaceae</taxon>
        <taxon>Azospira</taxon>
    </lineage>
</organism>
<dbReference type="KEGG" id="aiq:Azoinq_08220"/>
<keyword evidence="3" id="KW-1185">Reference proteome</keyword>
<evidence type="ECO:0008006" key="4">
    <source>
        <dbReference type="Google" id="ProtNLM"/>
    </source>
</evidence>
<dbReference type="RefSeq" id="WP_216130139.1">
    <property type="nucleotide sequence ID" value="NZ_CP064782.1"/>
</dbReference>
<sequence>MDTELNALETKVAQVVTLCQSLKTENQDLRQRLAAAEEEQQRLALRMDAARTRLETLIQQLPGEDKA</sequence>
<dbReference type="AlphaFoldDB" id="A0A975SKA8"/>
<keyword evidence="1" id="KW-0175">Coiled coil</keyword>
<proteinExistence type="predicted"/>
<dbReference type="EMBL" id="CP064782">
    <property type="protein sequence ID" value="QWT47862.1"/>
    <property type="molecule type" value="Genomic_DNA"/>
</dbReference>
<feature type="coiled-coil region" evidence="1">
    <location>
        <begin position="19"/>
        <end position="53"/>
    </location>
</feature>
<accession>A0A975SKA8</accession>
<evidence type="ECO:0000256" key="1">
    <source>
        <dbReference type="SAM" id="Coils"/>
    </source>
</evidence>
<dbReference type="Proteomes" id="UP000683428">
    <property type="component" value="Chromosome"/>
</dbReference>
<evidence type="ECO:0000313" key="2">
    <source>
        <dbReference type="EMBL" id="QWT47862.1"/>
    </source>
</evidence>